<evidence type="ECO:0000256" key="5">
    <source>
        <dbReference type="ARBA" id="ARBA00022984"/>
    </source>
</evidence>
<comment type="similarity">
    <text evidence="1 9">Belongs to the peptidase S11 family.</text>
</comment>
<dbReference type="InterPro" id="IPR012338">
    <property type="entry name" value="Beta-lactam/transpept-like"/>
</dbReference>
<dbReference type="GO" id="GO:0071555">
    <property type="term" value="P:cell wall organization"/>
    <property type="evidence" value="ECO:0007669"/>
    <property type="project" value="UniProtKB-KW"/>
</dbReference>
<keyword evidence="4" id="KW-0133">Cell shape</keyword>
<dbReference type="SUPFAM" id="SSF56601">
    <property type="entry name" value="beta-lactamase/transpeptidase-like"/>
    <property type="match status" value="1"/>
</dbReference>
<keyword evidence="10" id="KW-1133">Transmembrane helix</keyword>
<evidence type="ECO:0000256" key="3">
    <source>
        <dbReference type="ARBA" id="ARBA00022801"/>
    </source>
</evidence>
<feature type="active site" evidence="7">
    <location>
        <position position="144"/>
    </location>
</feature>
<dbReference type="PANTHER" id="PTHR21581:SF6">
    <property type="entry name" value="TRAFFICKING PROTEIN PARTICLE COMPLEX SUBUNIT 12"/>
    <property type="match status" value="1"/>
</dbReference>
<protein>
    <recommendedName>
        <fullName evidence="11">Peptidase S11 D-alanyl-D-alanine carboxypeptidase A N-terminal domain-containing protein</fullName>
    </recommendedName>
</protein>
<dbReference type="GO" id="GO:0008360">
    <property type="term" value="P:regulation of cell shape"/>
    <property type="evidence" value="ECO:0007669"/>
    <property type="project" value="UniProtKB-KW"/>
</dbReference>
<evidence type="ECO:0000256" key="6">
    <source>
        <dbReference type="ARBA" id="ARBA00023316"/>
    </source>
</evidence>
<dbReference type="GO" id="GO:0006508">
    <property type="term" value="P:proteolysis"/>
    <property type="evidence" value="ECO:0007669"/>
    <property type="project" value="InterPro"/>
</dbReference>
<dbReference type="EMBL" id="MFLV01000009">
    <property type="protein sequence ID" value="OGG71801.1"/>
    <property type="molecule type" value="Genomic_DNA"/>
</dbReference>
<evidence type="ECO:0000256" key="8">
    <source>
        <dbReference type="PIRSR" id="PIRSR618044-2"/>
    </source>
</evidence>
<dbReference type="Pfam" id="PF00768">
    <property type="entry name" value="Peptidase_S11"/>
    <property type="match status" value="1"/>
</dbReference>
<proteinExistence type="inferred from homology"/>
<keyword evidence="6" id="KW-0961">Cell wall biogenesis/degradation</keyword>
<dbReference type="InterPro" id="IPR001967">
    <property type="entry name" value="Peptidase_S11_N"/>
</dbReference>
<evidence type="ECO:0000313" key="12">
    <source>
        <dbReference type="EMBL" id="OGG71801.1"/>
    </source>
</evidence>
<evidence type="ECO:0000256" key="1">
    <source>
        <dbReference type="ARBA" id="ARBA00007164"/>
    </source>
</evidence>
<dbReference type="Proteomes" id="UP000179115">
    <property type="component" value="Unassembled WGS sequence"/>
</dbReference>
<feature type="binding site" evidence="8">
    <location>
        <position position="267"/>
    </location>
    <ligand>
        <name>substrate</name>
    </ligand>
</feature>
<evidence type="ECO:0000256" key="2">
    <source>
        <dbReference type="ARBA" id="ARBA00022729"/>
    </source>
</evidence>
<dbReference type="Gene3D" id="3.40.710.10">
    <property type="entry name" value="DD-peptidase/beta-lactamase superfamily"/>
    <property type="match status" value="1"/>
</dbReference>
<gene>
    <name evidence="12" type="ORF">A3A35_02675</name>
</gene>
<accession>A0A1F6EDU0</accession>
<comment type="caution">
    <text evidence="12">The sequence shown here is derived from an EMBL/GenBank/DDBJ whole genome shotgun (WGS) entry which is preliminary data.</text>
</comment>
<dbReference type="GO" id="GO:0009252">
    <property type="term" value="P:peptidoglycan biosynthetic process"/>
    <property type="evidence" value="ECO:0007669"/>
    <property type="project" value="UniProtKB-KW"/>
</dbReference>
<evidence type="ECO:0000256" key="9">
    <source>
        <dbReference type="RuleBase" id="RU004016"/>
    </source>
</evidence>
<keyword evidence="3" id="KW-0378">Hydrolase</keyword>
<evidence type="ECO:0000256" key="4">
    <source>
        <dbReference type="ARBA" id="ARBA00022960"/>
    </source>
</evidence>
<feature type="transmembrane region" description="Helical" evidence="10">
    <location>
        <begin position="12"/>
        <end position="32"/>
    </location>
</feature>
<feature type="active site" description="Acyl-ester intermediate" evidence="7">
    <location>
        <position position="90"/>
    </location>
</feature>
<evidence type="ECO:0000259" key="11">
    <source>
        <dbReference type="Pfam" id="PF00768"/>
    </source>
</evidence>
<dbReference type="PRINTS" id="PR00725">
    <property type="entry name" value="DADACBPTASE1"/>
</dbReference>
<dbReference type="InterPro" id="IPR018044">
    <property type="entry name" value="Peptidase_S11"/>
</dbReference>
<feature type="domain" description="Peptidase S11 D-alanyl-D-alanine carboxypeptidase A N-terminal" evidence="11">
    <location>
        <begin position="60"/>
        <end position="297"/>
    </location>
</feature>
<name>A0A1F6EDU0_9BACT</name>
<evidence type="ECO:0000256" key="7">
    <source>
        <dbReference type="PIRSR" id="PIRSR618044-1"/>
    </source>
</evidence>
<keyword evidence="10" id="KW-0472">Membrane</keyword>
<sequence>MKKNMREIHQQLLLGFFAMLSVGGAFLFALSMPRGETPRQEATVITSLPTPAPDLFKDLSLEAKAVIVIDWSRNQVLFEKNANAQLPLASLSKLMTVVVADEVLPKGSAVTIRPKDAKQSDNAPLRAGEQWRLKDLLDFTLIGSSNSGASALASEATAALHGETEEKNIQPSSVFLERMNQKAAELGLSQTYFLNETGLDQSSEVPGNNGSARDMAKLLGYIITSRPELLDATRYPEFSAVTVGNTRYRVQNTDTALGHIPGLIGSKTGLTDLAGGNLAVAFDAGIEHPIIVVILGSSQEGRFVDIQKLVDTSLSCLALGCRNSVSNL</sequence>
<dbReference type="AlphaFoldDB" id="A0A1F6EDU0"/>
<dbReference type="GO" id="GO:0009002">
    <property type="term" value="F:serine-type D-Ala-D-Ala carboxypeptidase activity"/>
    <property type="evidence" value="ECO:0007669"/>
    <property type="project" value="InterPro"/>
</dbReference>
<organism evidence="12 13">
    <name type="scientific">Candidatus Kaiserbacteria bacterium RIFCSPLOWO2_01_FULL_51_21</name>
    <dbReference type="NCBI Taxonomy" id="1798508"/>
    <lineage>
        <taxon>Bacteria</taxon>
        <taxon>Candidatus Kaiseribacteriota</taxon>
    </lineage>
</organism>
<evidence type="ECO:0000256" key="10">
    <source>
        <dbReference type="SAM" id="Phobius"/>
    </source>
</evidence>
<keyword evidence="10" id="KW-0812">Transmembrane</keyword>
<dbReference type="STRING" id="1798508.A3A35_02675"/>
<dbReference type="PANTHER" id="PTHR21581">
    <property type="entry name" value="D-ALANYL-D-ALANINE CARBOXYPEPTIDASE"/>
    <property type="match status" value="1"/>
</dbReference>
<feature type="active site" description="Proton acceptor" evidence="7">
    <location>
        <position position="93"/>
    </location>
</feature>
<keyword evidence="2" id="KW-0732">Signal</keyword>
<keyword evidence="5" id="KW-0573">Peptidoglycan synthesis</keyword>
<evidence type="ECO:0000313" key="13">
    <source>
        <dbReference type="Proteomes" id="UP000179115"/>
    </source>
</evidence>
<reference evidence="12 13" key="1">
    <citation type="journal article" date="2016" name="Nat. Commun.">
        <title>Thousands of microbial genomes shed light on interconnected biogeochemical processes in an aquifer system.</title>
        <authorList>
            <person name="Anantharaman K."/>
            <person name="Brown C.T."/>
            <person name="Hug L.A."/>
            <person name="Sharon I."/>
            <person name="Castelle C.J."/>
            <person name="Probst A.J."/>
            <person name="Thomas B.C."/>
            <person name="Singh A."/>
            <person name="Wilkins M.J."/>
            <person name="Karaoz U."/>
            <person name="Brodie E.L."/>
            <person name="Williams K.H."/>
            <person name="Hubbard S.S."/>
            <person name="Banfield J.F."/>
        </authorList>
    </citation>
    <scope>NUCLEOTIDE SEQUENCE [LARGE SCALE GENOMIC DNA]</scope>
</reference>